<evidence type="ECO:0000256" key="17">
    <source>
        <dbReference type="SAM" id="Coils"/>
    </source>
</evidence>
<dbReference type="Pfam" id="PF20654">
    <property type="entry name" value="Sec3_C-term"/>
    <property type="match status" value="1"/>
</dbReference>
<gene>
    <name evidence="19" type="primary">exoc1</name>
</gene>
<evidence type="ECO:0000256" key="10">
    <source>
        <dbReference type="ARBA" id="ARBA00022553"/>
    </source>
</evidence>
<evidence type="ECO:0000313" key="19">
    <source>
        <dbReference type="Ensembl" id="ENSCCRP00015010268.1"/>
    </source>
</evidence>
<dbReference type="GO" id="GO:0090543">
    <property type="term" value="C:Flemming body"/>
    <property type="evidence" value="ECO:0007669"/>
    <property type="project" value="UniProtKB-SubCell"/>
</dbReference>
<comment type="subcellular location">
    <subcellularLocation>
        <location evidence="2">Cell membrane</location>
    </subcellularLocation>
    <subcellularLocation>
        <location evidence="4">Cytoplasm</location>
        <location evidence="4">Perinuclear region</location>
    </subcellularLocation>
    <subcellularLocation>
        <location evidence="3">Midbody</location>
        <location evidence="3">Midbody ring</location>
    </subcellularLocation>
</comment>
<evidence type="ECO:0000256" key="14">
    <source>
        <dbReference type="ARBA" id="ARBA00061758"/>
    </source>
</evidence>
<comment type="similarity">
    <text evidence="5">Belongs to the SEC3 family.</text>
</comment>
<evidence type="ECO:0000256" key="7">
    <source>
        <dbReference type="ARBA" id="ARBA00022475"/>
    </source>
</evidence>
<reference evidence="19" key="1">
    <citation type="submission" date="2025-08" db="UniProtKB">
        <authorList>
            <consortium name="Ensembl"/>
        </authorList>
    </citation>
    <scope>IDENTIFICATION</scope>
</reference>
<dbReference type="Proteomes" id="UP000694700">
    <property type="component" value="Unplaced"/>
</dbReference>
<evidence type="ECO:0000256" key="12">
    <source>
        <dbReference type="ARBA" id="ARBA00023054"/>
    </source>
</evidence>
<evidence type="ECO:0000256" key="1">
    <source>
        <dbReference type="ARBA" id="ARBA00002660"/>
    </source>
</evidence>
<dbReference type="GO" id="GO:0005546">
    <property type="term" value="F:phosphatidylinositol-4,5-bisphosphate binding"/>
    <property type="evidence" value="ECO:0007669"/>
    <property type="project" value="TreeGrafter"/>
</dbReference>
<evidence type="ECO:0000256" key="8">
    <source>
        <dbReference type="ARBA" id="ARBA00022483"/>
    </source>
</evidence>
<dbReference type="InterPro" id="IPR048628">
    <property type="entry name" value="Sec3_C"/>
</dbReference>
<dbReference type="AlphaFoldDB" id="A0A8C1YJD4"/>
<evidence type="ECO:0000256" key="6">
    <source>
        <dbReference type="ARBA" id="ARBA00022448"/>
    </source>
</evidence>
<dbReference type="Gene3D" id="2.30.29.90">
    <property type="match status" value="1"/>
</dbReference>
<accession>A0A8C1YJD4</accession>
<dbReference type="Pfam" id="PF09763">
    <property type="entry name" value="Sec3_CC"/>
    <property type="match status" value="1"/>
</dbReference>
<keyword evidence="13" id="KW-0472">Membrane</keyword>
<dbReference type="GO" id="GO:0048471">
    <property type="term" value="C:perinuclear region of cytoplasm"/>
    <property type="evidence" value="ECO:0007669"/>
    <property type="project" value="UniProtKB-SubCell"/>
</dbReference>
<protein>
    <recommendedName>
        <fullName evidence="15">Exocyst complex component 1</fullName>
    </recommendedName>
    <alternativeName>
        <fullName evidence="16">Exocyst complex component Sec3</fullName>
    </alternativeName>
</protein>
<comment type="subunit">
    <text evidence="14">The exocyst complex is composed of EXOC1, EXOC2, EXOC3, EXOC4, EXOC5, EXOC6, EXOC7 and EXOC8. Interacts with EEF1A1. Interacts with SLC6A9; interaction increases the transporter capacity of SLC6A9 probably by promoting its insertion into the cell membrane.</text>
</comment>
<comment type="function">
    <text evidence="1">Component of the exocyst complex involved in the docking of exocytic vesicles with fusion sites on the plasma membrane.</text>
</comment>
<evidence type="ECO:0000256" key="11">
    <source>
        <dbReference type="ARBA" id="ARBA00022927"/>
    </source>
</evidence>
<dbReference type="GO" id="GO:0005886">
    <property type="term" value="C:plasma membrane"/>
    <property type="evidence" value="ECO:0007669"/>
    <property type="project" value="UniProtKB-SubCell"/>
</dbReference>
<dbReference type="InterPro" id="IPR028258">
    <property type="entry name" value="Sec3-PIP2_bind"/>
</dbReference>
<keyword evidence="6" id="KW-0813">Transport</keyword>
<evidence type="ECO:0000256" key="2">
    <source>
        <dbReference type="ARBA" id="ARBA00004236"/>
    </source>
</evidence>
<sequence>MTAIKHALQRDIFTPNDERLLSIVNVCKAGKKKKNCFLCATVTTERPVQVKVVKVKKSDKGDFYKRQMAWELRDLTEVDAKDANKENPEFDLHFEKVYRWVASSTAEKNSFISCIWKLNQRYLRKKVEFVNVSPQLLEESVPSGESQIVAGGDEDALDDYQELNAREEQDIESMMEVCEYAISNAEAFAEKLSRELQVLDGANIQSIMASEKQVNILMQLLDQALAEVDNIEGKLLSYEEMLQSVKEQMDQISQSNRLIQISNTNNGKLLDEIQFLVNYMDLSKGHIKALQEGDLSSPKGIEACINASEALSQCMNVALKPGHEKLMAVKQQQHLFSELRDAFARRLTNHLNNVFVHQGHDQSSTLSQHTAELTLPKHSPLHRDLLRYAKLMEWLKNTQREKYEGLSRTYVDYMTRLYEREIKDFFEVAKIKMAGTSKDGKGKFGLHGSSGKLTGSTSSLNKLAVSSSNSRRSQSSSLLDMGNMSASDLDVADRTRFDKIFEQVLSELEPLCLAEQDFISKFFKLQQNPTLAQATLFNSLQDMVRMMMNKIFQSIETELNSLIALGDKIDSFNSLYMLVKMSHHVWTAENVDPASYLSTTLGNVLVTVKRNFDKCISGQIRQMEEVKISKKSKVGLLPFVTGFEEFAKLAEAIFRNAERRGDLDKAYIKLIRAVFNNVEKVANESQKTPRDVVMMENFHHIFSTLSSLKISCLEAERKEAKQKYTEHLQSYVINSLGQPLEKLNHFFEGVEARVAQGVREEEVSYQLAFNKQELRKVIKEYPGKEVKKGLDNLYKKVDKHLCEEENLLQVVWHSMQDEFIRQYKHFEGLINRCYPGSGITMEFTIQDMLEYFSSIAQSH</sequence>
<evidence type="ECO:0000256" key="3">
    <source>
        <dbReference type="ARBA" id="ARBA00004476"/>
    </source>
</evidence>
<keyword evidence="11" id="KW-0653">Protein transport</keyword>
<dbReference type="Ensembl" id="ENSCCRT00015010660.1">
    <property type="protein sequence ID" value="ENSCCRP00015010268.1"/>
    <property type="gene ID" value="ENSCCRG00015002200.1"/>
</dbReference>
<keyword evidence="9" id="KW-0963">Cytoplasm</keyword>
<dbReference type="SMART" id="SM01313">
    <property type="entry name" value="Sec3-PIP2_bind"/>
    <property type="match status" value="1"/>
</dbReference>
<dbReference type="PANTHER" id="PTHR16092">
    <property type="entry name" value="SEC3/SYNTAXIN-RELATED"/>
    <property type="match status" value="1"/>
</dbReference>
<dbReference type="GO" id="GO:0006893">
    <property type="term" value="P:Golgi to plasma membrane transport"/>
    <property type="evidence" value="ECO:0007669"/>
    <property type="project" value="TreeGrafter"/>
</dbReference>
<evidence type="ECO:0000256" key="13">
    <source>
        <dbReference type="ARBA" id="ARBA00023136"/>
    </source>
</evidence>
<proteinExistence type="inferred from homology"/>
<dbReference type="GO" id="GO:0006887">
    <property type="term" value="P:exocytosis"/>
    <property type="evidence" value="ECO:0007669"/>
    <property type="project" value="UniProtKB-KW"/>
</dbReference>
<name>A0A8C1YJD4_CYPCA</name>
<evidence type="ECO:0000313" key="20">
    <source>
        <dbReference type="Proteomes" id="UP000694700"/>
    </source>
</evidence>
<dbReference type="GO" id="GO:0015031">
    <property type="term" value="P:protein transport"/>
    <property type="evidence" value="ECO:0007669"/>
    <property type="project" value="UniProtKB-KW"/>
</dbReference>
<dbReference type="GO" id="GO:0000145">
    <property type="term" value="C:exocyst"/>
    <property type="evidence" value="ECO:0007669"/>
    <property type="project" value="InterPro"/>
</dbReference>
<evidence type="ECO:0000256" key="5">
    <source>
        <dbReference type="ARBA" id="ARBA00006518"/>
    </source>
</evidence>
<evidence type="ECO:0000256" key="16">
    <source>
        <dbReference type="ARBA" id="ARBA00079611"/>
    </source>
</evidence>
<evidence type="ECO:0000256" key="4">
    <source>
        <dbReference type="ARBA" id="ARBA00004556"/>
    </source>
</evidence>
<dbReference type="Pfam" id="PF15277">
    <property type="entry name" value="Sec3-PIP2_bind"/>
    <property type="match status" value="1"/>
</dbReference>
<keyword evidence="12 17" id="KW-0175">Coiled coil</keyword>
<organism evidence="19 20">
    <name type="scientific">Cyprinus carpio</name>
    <name type="common">Common carp</name>
    <dbReference type="NCBI Taxonomy" id="7962"/>
    <lineage>
        <taxon>Eukaryota</taxon>
        <taxon>Metazoa</taxon>
        <taxon>Chordata</taxon>
        <taxon>Craniata</taxon>
        <taxon>Vertebrata</taxon>
        <taxon>Euteleostomi</taxon>
        <taxon>Actinopterygii</taxon>
        <taxon>Neopterygii</taxon>
        <taxon>Teleostei</taxon>
        <taxon>Ostariophysi</taxon>
        <taxon>Cypriniformes</taxon>
        <taxon>Cyprinidae</taxon>
        <taxon>Cyprininae</taxon>
        <taxon>Cyprinus</taxon>
    </lineage>
</organism>
<dbReference type="PANTHER" id="PTHR16092:SF14">
    <property type="entry name" value="EXOCYST COMPLEX COMPONENT 1 ISOFORM X1"/>
    <property type="match status" value="1"/>
</dbReference>
<evidence type="ECO:0000256" key="9">
    <source>
        <dbReference type="ARBA" id="ARBA00022490"/>
    </source>
</evidence>
<dbReference type="InterPro" id="IPR019160">
    <property type="entry name" value="Sec3_CC"/>
</dbReference>
<evidence type="ECO:0000256" key="15">
    <source>
        <dbReference type="ARBA" id="ARBA00068988"/>
    </source>
</evidence>
<keyword evidence="8" id="KW-0268">Exocytosis</keyword>
<keyword evidence="10" id="KW-0597">Phosphoprotein</keyword>
<keyword evidence="7" id="KW-1003">Cell membrane</keyword>
<evidence type="ECO:0000259" key="18">
    <source>
        <dbReference type="SMART" id="SM01313"/>
    </source>
</evidence>
<feature type="domain" description="Exocyst complex component Sec3 PIP2-binding N-terminal" evidence="18">
    <location>
        <begin position="31"/>
        <end position="122"/>
    </location>
</feature>
<dbReference type="FunFam" id="2.30.29.90:FF:000001">
    <property type="entry name" value="exocyst complex component 1 isoform X1"/>
    <property type="match status" value="1"/>
</dbReference>
<feature type="coiled-coil region" evidence="17">
    <location>
        <begin position="207"/>
        <end position="255"/>
    </location>
</feature>
<dbReference type="CDD" id="cd14683">
    <property type="entry name" value="PH-EXOC1"/>
    <property type="match status" value="1"/>
</dbReference>